<accession>A0A078GD76</accession>
<organism evidence="1 2">
    <name type="scientific">Brassica napus</name>
    <name type="common">Rape</name>
    <dbReference type="NCBI Taxonomy" id="3708"/>
    <lineage>
        <taxon>Eukaryota</taxon>
        <taxon>Viridiplantae</taxon>
        <taxon>Streptophyta</taxon>
        <taxon>Embryophyta</taxon>
        <taxon>Tracheophyta</taxon>
        <taxon>Spermatophyta</taxon>
        <taxon>Magnoliopsida</taxon>
        <taxon>eudicotyledons</taxon>
        <taxon>Gunneridae</taxon>
        <taxon>Pentapetalae</taxon>
        <taxon>rosids</taxon>
        <taxon>malvids</taxon>
        <taxon>Brassicales</taxon>
        <taxon>Brassicaceae</taxon>
        <taxon>Brassiceae</taxon>
        <taxon>Brassica</taxon>
    </lineage>
</organism>
<evidence type="ECO:0000313" key="2">
    <source>
        <dbReference type="Proteomes" id="UP000028999"/>
    </source>
</evidence>
<evidence type="ECO:0000313" key="1">
    <source>
        <dbReference type="EMBL" id="CDY23336.1"/>
    </source>
</evidence>
<reference evidence="1 2" key="1">
    <citation type="journal article" date="2014" name="Science">
        <title>Plant genetics. Early allopolyploid evolution in the post-Neolithic Brassica napus oilseed genome.</title>
        <authorList>
            <person name="Chalhoub B."/>
            <person name="Denoeud F."/>
            <person name="Liu S."/>
            <person name="Parkin I.A."/>
            <person name="Tang H."/>
            <person name="Wang X."/>
            <person name="Chiquet J."/>
            <person name="Belcram H."/>
            <person name="Tong C."/>
            <person name="Samans B."/>
            <person name="Correa M."/>
            <person name="Da Silva C."/>
            <person name="Just J."/>
            <person name="Falentin C."/>
            <person name="Koh C.S."/>
            <person name="Le Clainche I."/>
            <person name="Bernard M."/>
            <person name="Bento P."/>
            <person name="Noel B."/>
            <person name="Labadie K."/>
            <person name="Alberti A."/>
            <person name="Charles M."/>
            <person name="Arnaud D."/>
            <person name="Guo H."/>
            <person name="Daviaud C."/>
            <person name="Alamery S."/>
            <person name="Jabbari K."/>
            <person name="Zhao M."/>
            <person name="Edger P.P."/>
            <person name="Chelaifa H."/>
            <person name="Tack D."/>
            <person name="Lassalle G."/>
            <person name="Mestiri I."/>
            <person name="Schnel N."/>
            <person name="Le Paslier M.C."/>
            <person name="Fan G."/>
            <person name="Renault V."/>
            <person name="Bayer P.E."/>
            <person name="Golicz A.A."/>
            <person name="Manoli S."/>
            <person name="Lee T.H."/>
            <person name="Thi V.H."/>
            <person name="Chalabi S."/>
            <person name="Hu Q."/>
            <person name="Fan C."/>
            <person name="Tollenaere R."/>
            <person name="Lu Y."/>
            <person name="Battail C."/>
            <person name="Shen J."/>
            <person name="Sidebottom C.H."/>
            <person name="Wang X."/>
            <person name="Canaguier A."/>
            <person name="Chauveau A."/>
            <person name="Berard A."/>
            <person name="Deniot G."/>
            <person name="Guan M."/>
            <person name="Liu Z."/>
            <person name="Sun F."/>
            <person name="Lim Y.P."/>
            <person name="Lyons E."/>
            <person name="Town C.D."/>
            <person name="Bancroft I."/>
            <person name="Wang X."/>
            <person name="Meng J."/>
            <person name="Ma J."/>
            <person name="Pires J.C."/>
            <person name="King G.J."/>
            <person name="Brunel D."/>
            <person name="Delourme R."/>
            <person name="Renard M."/>
            <person name="Aury J.M."/>
            <person name="Adams K.L."/>
            <person name="Batley J."/>
            <person name="Snowdon R.J."/>
            <person name="Tost J."/>
            <person name="Edwards D."/>
            <person name="Zhou Y."/>
            <person name="Hua W."/>
            <person name="Sharpe A.G."/>
            <person name="Paterson A.H."/>
            <person name="Guan C."/>
            <person name="Wincker P."/>
        </authorList>
    </citation>
    <scope>NUCLEOTIDE SEQUENCE [LARGE SCALE GENOMIC DNA]</scope>
    <source>
        <strain evidence="2">cv. Darmor-bzh</strain>
    </source>
</reference>
<dbReference type="PaxDb" id="3708-A0A078GD76"/>
<gene>
    <name evidence="1" type="primary">BnaA08g12100D</name>
    <name evidence="1" type="ORF">GSBRNA2T00021926001</name>
</gene>
<dbReference type="EMBL" id="LK032142">
    <property type="protein sequence ID" value="CDY23336.1"/>
    <property type="molecule type" value="Genomic_DNA"/>
</dbReference>
<dbReference type="Proteomes" id="UP000028999">
    <property type="component" value="Unassembled WGS sequence"/>
</dbReference>
<sequence length="99" mass="11757">MASNSREARRRKILERGSDRLAFITVIPHRRRFRLAIRYLLMDKQLSLVIRKTSLRLRCLLIWTLSSIKAEQTLSSILKHWLKPPPLQGYNRLLQPHQS</sequence>
<dbReference type="AlphaFoldDB" id="A0A078GD76"/>
<dbReference type="Gramene" id="CDY23336">
    <property type="protein sequence ID" value="CDY23336"/>
    <property type="gene ID" value="GSBRNA2T00021926001"/>
</dbReference>
<protein>
    <submittedName>
        <fullName evidence="1">BnaA08g12100D protein</fullName>
    </submittedName>
</protein>
<proteinExistence type="predicted"/>
<keyword evidence="2" id="KW-1185">Reference proteome</keyword>
<name>A0A078GD76_BRANA</name>